<sequence length="33" mass="4001">MIHFIRPSYFLNGRHRLNRSQLGSFVFVTQIKH</sequence>
<dbReference type="EMBL" id="HACA01004104">
    <property type="protein sequence ID" value="CDW21465.1"/>
    <property type="molecule type" value="Transcribed_RNA"/>
</dbReference>
<dbReference type="AlphaFoldDB" id="A0A0K2T6P9"/>
<proteinExistence type="predicted"/>
<evidence type="ECO:0000313" key="1">
    <source>
        <dbReference type="EMBL" id="CDW21465.1"/>
    </source>
</evidence>
<organism evidence="1">
    <name type="scientific">Lepeophtheirus salmonis</name>
    <name type="common">Salmon louse</name>
    <name type="synonym">Caligus salmonis</name>
    <dbReference type="NCBI Taxonomy" id="72036"/>
    <lineage>
        <taxon>Eukaryota</taxon>
        <taxon>Metazoa</taxon>
        <taxon>Ecdysozoa</taxon>
        <taxon>Arthropoda</taxon>
        <taxon>Crustacea</taxon>
        <taxon>Multicrustacea</taxon>
        <taxon>Hexanauplia</taxon>
        <taxon>Copepoda</taxon>
        <taxon>Siphonostomatoida</taxon>
        <taxon>Caligidae</taxon>
        <taxon>Lepeophtheirus</taxon>
    </lineage>
</organism>
<protein>
    <submittedName>
        <fullName evidence="1">Uncharacterized protein</fullName>
    </submittedName>
</protein>
<name>A0A0K2T6P9_LEPSM</name>
<reference evidence="1" key="1">
    <citation type="submission" date="2014-05" db="EMBL/GenBank/DDBJ databases">
        <authorList>
            <person name="Chronopoulou M."/>
        </authorList>
    </citation>
    <scope>NUCLEOTIDE SEQUENCE</scope>
    <source>
        <tissue evidence="1">Whole organism</tissue>
    </source>
</reference>
<accession>A0A0K2T6P9</accession>